<evidence type="ECO:0000313" key="2">
    <source>
        <dbReference type="Proteomes" id="UP000009168"/>
    </source>
</evidence>
<dbReference type="GeneID" id="24439428"/>
<name>W7X7R2_TETTS</name>
<dbReference type="AlphaFoldDB" id="W7X7R2"/>
<dbReference type="InParanoid" id="W7X7R2"/>
<accession>W7X7R2</accession>
<evidence type="ECO:0000313" key="1">
    <source>
        <dbReference type="EMBL" id="EWS72463.1"/>
    </source>
</evidence>
<sequence length="148" mass="18050">MIKRIFQAQHNSKQNRVAHRILYLKIKNKVRLYFQIVLLYLQIQKVSTKKNLSKLSLQMSNAVVKFKLQEEINLYKVVLTCKIRQINQMLFKVNTFLIQRCKRLQKQIKFQMYQKKFNLDSTVKGRRWFKTKSQMILIFFSSTKIFYF</sequence>
<keyword evidence="2" id="KW-1185">Reference proteome</keyword>
<dbReference type="KEGG" id="tet:TTHERM_000530109"/>
<gene>
    <name evidence="1" type="ORF">TTHERM_000530109</name>
</gene>
<reference evidence="2" key="1">
    <citation type="journal article" date="2006" name="PLoS Biol.">
        <title>Macronuclear genome sequence of the ciliate Tetrahymena thermophila, a model eukaryote.</title>
        <authorList>
            <person name="Eisen J.A."/>
            <person name="Coyne R.S."/>
            <person name="Wu M."/>
            <person name="Wu D."/>
            <person name="Thiagarajan M."/>
            <person name="Wortman J.R."/>
            <person name="Badger J.H."/>
            <person name="Ren Q."/>
            <person name="Amedeo P."/>
            <person name="Jones K.M."/>
            <person name="Tallon L.J."/>
            <person name="Delcher A.L."/>
            <person name="Salzberg S.L."/>
            <person name="Silva J.C."/>
            <person name="Haas B.J."/>
            <person name="Majoros W.H."/>
            <person name="Farzad M."/>
            <person name="Carlton J.M."/>
            <person name="Smith R.K. Jr."/>
            <person name="Garg J."/>
            <person name="Pearlman R.E."/>
            <person name="Karrer K.M."/>
            <person name="Sun L."/>
            <person name="Manning G."/>
            <person name="Elde N.C."/>
            <person name="Turkewitz A.P."/>
            <person name="Asai D.J."/>
            <person name="Wilkes D.E."/>
            <person name="Wang Y."/>
            <person name="Cai H."/>
            <person name="Collins K."/>
            <person name="Stewart B.A."/>
            <person name="Lee S.R."/>
            <person name="Wilamowska K."/>
            <person name="Weinberg Z."/>
            <person name="Ruzzo W.L."/>
            <person name="Wloga D."/>
            <person name="Gaertig J."/>
            <person name="Frankel J."/>
            <person name="Tsao C.-C."/>
            <person name="Gorovsky M.A."/>
            <person name="Keeling P.J."/>
            <person name="Waller R.F."/>
            <person name="Patron N.J."/>
            <person name="Cherry J.M."/>
            <person name="Stover N.A."/>
            <person name="Krieger C.J."/>
            <person name="del Toro C."/>
            <person name="Ryder H.F."/>
            <person name="Williamson S.C."/>
            <person name="Barbeau R.A."/>
            <person name="Hamilton E.P."/>
            <person name="Orias E."/>
        </authorList>
    </citation>
    <scope>NUCLEOTIDE SEQUENCE [LARGE SCALE GENOMIC DNA]</scope>
    <source>
        <strain evidence="2">SB210</strain>
    </source>
</reference>
<proteinExistence type="predicted"/>
<dbReference type="EMBL" id="GG662522">
    <property type="protein sequence ID" value="EWS72463.1"/>
    <property type="molecule type" value="Genomic_DNA"/>
</dbReference>
<dbReference type="RefSeq" id="XP_012655008.1">
    <property type="nucleotide sequence ID" value="XM_012799554.1"/>
</dbReference>
<protein>
    <submittedName>
        <fullName evidence="1">Uncharacterized protein</fullName>
    </submittedName>
</protein>
<organism evidence="1 2">
    <name type="scientific">Tetrahymena thermophila (strain SB210)</name>
    <dbReference type="NCBI Taxonomy" id="312017"/>
    <lineage>
        <taxon>Eukaryota</taxon>
        <taxon>Sar</taxon>
        <taxon>Alveolata</taxon>
        <taxon>Ciliophora</taxon>
        <taxon>Intramacronucleata</taxon>
        <taxon>Oligohymenophorea</taxon>
        <taxon>Hymenostomatida</taxon>
        <taxon>Tetrahymenina</taxon>
        <taxon>Tetrahymenidae</taxon>
        <taxon>Tetrahymena</taxon>
    </lineage>
</organism>
<dbReference type="Proteomes" id="UP000009168">
    <property type="component" value="Unassembled WGS sequence"/>
</dbReference>